<organism evidence="2 3">
    <name type="scientific">Paramarasmius palmivorus</name>
    <dbReference type="NCBI Taxonomy" id="297713"/>
    <lineage>
        <taxon>Eukaryota</taxon>
        <taxon>Fungi</taxon>
        <taxon>Dikarya</taxon>
        <taxon>Basidiomycota</taxon>
        <taxon>Agaricomycotina</taxon>
        <taxon>Agaricomycetes</taxon>
        <taxon>Agaricomycetidae</taxon>
        <taxon>Agaricales</taxon>
        <taxon>Marasmiineae</taxon>
        <taxon>Marasmiaceae</taxon>
        <taxon>Paramarasmius</taxon>
    </lineage>
</organism>
<evidence type="ECO:0000256" key="1">
    <source>
        <dbReference type="SAM" id="MobiDB-lite"/>
    </source>
</evidence>
<sequence length="113" mass="12571">QHCGIDWMILVKAPNLSFLSTSTLDIPSKPWNKDEEPKFSAFRLHLAAFAPIERGPNPTTKDYSIPSAMPGADGNLAWLQDPPSLPSEELPPPHLRAKHGPVSRVERKGYRAY</sequence>
<comment type="caution">
    <text evidence="2">The sequence shown here is derived from an EMBL/GenBank/DDBJ whole genome shotgun (WGS) entry which is preliminary data.</text>
</comment>
<evidence type="ECO:0000313" key="3">
    <source>
        <dbReference type="Proteomes" id="UP001383192"/>
    </source>
</evidence>
<proteinExistence type="predicted"/>
<protein>
    <submittedName>
        <fullName evidence="2">Uncharacterized protein</fullName>
    </submittedName>
</protein>
<keyword evidence="3" id="KW-1185">Reference proteome</keyword>
<dbReference type="AlphaFoldDB" id="A0AAW0AVL3"/>
<feature type="region of interest" description="Disordered" evidence="1">
    <location>
        <begin position="74"/>
        <end position="113"/>
    </location>
</feature>
<evidence type="ECO:0000313" key="2">
    <source>
        <dbReference type="EMBL" id="KAK7017056.1"/>
    </source>
</evidence>
<reference evidence="2 3" key="1">
    <citation type="submission" date="2024-01" db="EMBL/GenBank/DDBJ databases">
        <title>A draft genome for a cacao thread blight-causing isolate of Paramarasmius palmivorus.</title>
        <authorList>
            <person name="Baruah I.K."/>
            <person name="Bukari Y."/>
            <person name="Amoako-Attah I."/>
            <person name="Meinhardt L.W."/>
            <person name="Bailey B.A."/>
            <person name="Cohen S.P."/>
        </authorList>
    </citation>
    <scope>NUCLEOTIDE SEQUENCE [LARGE SCALE GENOMIC DNA]</scope>
    <source>
        <strain evidence="2 3">GH-12</strain>
    </source>
</reference>
<dbReference type="Proteomes" id="UP001383192">
    <property type="component" value="Unassembled WGS sequence"/>
</dbReference>
<feature type="compositionally biased region" description="Pro residues" evidence="1">
    <location>
        <begin position="83"/>
        <end position="94"/>
    </location>
</feature>
<feature type="compositionally biased region" description="Basic and acidic residues" evidence="1">
    <location>
        <begin position="104"/>
        <end position="113"/>
    </location>
</feature>
<accession>A0AAW0AVL3</accession>
<gene>
    <name evidence="2" type="ORF">VNI00_018730</name>
</gene>
<dbReference type="EMBL" id="JAYKXP010000264">
    <property type="protein sequence ID" value="KAK7017056.1"/>
    <property type="molecule type" value="Genomic_DNA"/>
</dbReference>
<name>A0AAW0AVL3_9AGAR</name>
<feature type="non-terminal residue" evidence="2">
    <location>
        <position position="1"/>
    </location>
</feature>